<dbReference type="AlphaFoldDB" id="A0AAV7WFW6"/>
<feature type="compositionally biased region" description="Basic and acidic residues" evidence="1">
    <location>
        <begin position="1"/>
        <end position="38"/>
    </location>
</feature>
<gene>
    <name evidence="2" type="ORF">NDU88_000575</name>
</gene>
<evidence type="ECO:0000313" key="2">
    <source>
        <dbReference type="EMBL" id="KAJ1212932.1"/>
    </source>
</evidence>
<evidence type="ECO:0000313" key="3">
    <source>
        <dbReference type="Proteomes" id="UP001066276"/>
    </source>
</evidence>
<keyword evidence="3" id="KW-1185">Reference proteome</keyword>
<evidence type="ECO:0000256" key="1">
    <source>
        <dbReference type="SAM" id="MobiDB-lite"/>
    </source>
</evidence>
<organism evidence="2 3">
    <name type="scientific">Pleurodeles waltl</name>
    <name type="common">Iberian ribbed newt</name>
    <dbReference type="NCBI Taxonomy" id="8319"/>
    <lineage>
        <taxon>Eukaryota</taxon>
        <taxon>Metazoa</taxon>
        <taxon>Chordata</taxon>
        <taxon>Craniata</taxon>
        <taxon>Vertebrata</taxon>
        <taxon>Euteleostomi</taxon>
        <taxon>Amphibia</taxon>
        <taxon>Batrachia</taxon>
        <taxon>Caudata</taxon>
        <taxon>Salamandroidea</taxon>
        <taxon>Salamandridae</taxon>
        <taxon>Pleurodelinae</taxon>
        <taxon>Pleurodeles</taxon>
    </lineage>
</organism>
<accession>A0AAV7WFW6</accession>
<dbReference type="EMBL" id="JANPWB010000001">
    <property type="protein sequence ID" value="KAJ1212932.1"/>
    <property type="molecule type" value="Genomic_DNA"/>
</dbReference>
<proteinExistence type="predicted"/>
<dbReference type="Proteomes" id="UP001066276">
    <property type="component" value="Chromosome 1_1"/>
</dbReference>
<sequence length="72" mass="8474">MDIPDNKNREEMNGRVWRKMERGAENNRHESGNERDGNPKTALWRSNEAHLWKETLILPAAKKETSSPEREM</sequence>
<reference evidence="2" key="1">
    <citation type="journal article" date="2022" name="bioRxiv">
        <title>Sequencing and chromosome-scale assembly of the giantPleurodeles waltlgenome.</title>
        <authorList>
            <person name="Brown T."/>
            <person name="Elewa A."/>
            <person name="Iarovenko S."/>
            <person name="Subramanian E."/>
            <person name="Araus A.J."/>
            <person name="Petzold A."/>
            <person name="Susuki M."/>
            <person name="Suzuki K.-i.T."/>
            <person name="Hayashi T."/>
            <person name="Toyoda A."/>
            <person name="Oliveira C."/>
            <person name="Osipova E."/>
            <person name="Leigh N.D."/>
            <person name="Simon A."/>
            <person name="Yun M.H."/>
        </authorList>
    </citation>
    <scope>NUCLEOTIDE SEQUENCE</scope>
    <source>
        <strain evidence="2">20211129_DDA</strain>
        <tissue evidence="2">Liver</tissue>
    </source>
</reference>
<protein>
    <submittedName>
        <fullName evidence="2">Uncharacterized protein</fullName>
    </submittedName>
</protein>
<feature type="region of interest" description="Disordered" evidence="1">
    <location>
        <begin position="1"/>
        <end position="43"/>
    </location>
</feature>
<name>A0AAV7WFW6_PLEWA</name>
<comment type="caution">
    <text evidence="2">The sequence shown here is derived from an EMBL/GenBank/DDBJ whole genome shotgun (WGS) entry which is preliminary data.</text>
</comment>